<evidence type="ECO:0000256" key="6">
    <source>
        <dbReference type="SAM" id="Phobius"/>
    </source>
</evidence>
<dbReference type="PANTHER" id="PTHR38459:SF1">
    <property type="entry name" value="PROPHAGE BACTOPRENOL-LINKED GLUCOSE TRANSLOCASE HOMOLOG"/>
    <property type="match status" value="1"/>
</dbReference>
<evidence type="ECO:0000313" key="8">
    <source>
        <dbReference type="EMBL" id="MDG3017142.1"/>
    </source>
</evidence>
<dbReference type="EMBL" id="JANRHA010000025">
    <property type="protein sequence ID" value="MDG3017142.1"/>
    <property type="molecule type" value="Genomic_DNA"/>
</dbReference>
<evidence type="ECO:0000256" key="2">
    <source>
        <dbReference type="ARBA" id="ARBA00009399"/>
    </source>
</evidence>
<dbReference type="GO" id="GO:0000271">
    <property type="term" value="P:polysaccharide biosynthetic process"/>
    <property type="evidence" value="ECO:0007669"/>
    <property type="project" value="InterPro"/>
</dbReference>
<feature type="transmembrane region" description="Helical" evidence="6">
    <location>
        <begin position="133"/>
        <end position="151"/>
    </location>
</feature>
<comment type="subcellular location">
    <subcellularLocation>
        <location evidence="1">Membrane</location>
        <topology evidence="1">Multi-pass membrane protein</topology>
    </subcellularLocation>
</comment>
<dbReference type="Pfam" id="PF04138">
    <property type="entry name" value="GtrA_DPMS_TM"/>
    <property type="match status" value="1"/>
</dbReference>
<dbReference type="InterPro" id="IPR007267">
    <property type="entry name" value="GtrA_DPMS_TM"/>
</dbReference>
<evidence type="ECO:0000259" key="7">
    <source>
        <dbReference type="Pfam" id="PF04138"/>
    </source>
</evidence>
<gene>
    <name evidence="8" type="ORF">NVS88_21535</name>
</gene>
<dbReference type="RefSeq" id="WP_277831360.1">
    <property type="nucleotide sequence ID" value="NZ_JAAIVF010000002.1"/>
</dbReference>
<organism evidence="8 9">
    <name type="scientific">Speluncibacter jeojiensis</name>
    <dbReference type="NCBI Taxonomy" id="2710754"/>
    <lineage>
        <taxon>Bacteria</taxon>
        <taxon>Bacillati</taxon>
        <taxon>Actinomycetota</taxon>
        <taxon>Actinomycetes</taxon>
        <taxon>Mycobacteriales</taxon>
        <taxon>Speluncibacteraceae</taxon>
        <taxon>Speluncibacter</taxon>
    </lineage>
</organism>
<comment type="caution">
    <text evidence="8">The sequence shown here is derived from an EMBL/GenBank/DDBJ whole genome shotgun (WGS) entry which is preliminary data.</text>
</comment>
<comment type="similarity">
    <text evidence="2">Belongs to the GtrA family.</text>
</comment>
<accession>A0A9X4M704</accession>
<reference evidence="8" key="1">
    <citation type="submission" date="2022-08" db="EMBL/GenBank/DDBJ databases">
        <title>Genome analysis of Corynebacteriales strain.</title>
        <authorList>
            <person name="Lee S.D."/>
        </authorList>
    </citation>
    <scope>NUCLEOTIDE SEQUENCE</scope>
    <source>
        <strain evidence="8">D3-21</strain>
    </source>
</reference>
<feature type="transmembrane region" description="Helical" evidence="6">
    <location>
        <begin position="93"/>
        <end position="113"/>
    </location>
</feature>
<keyword evidence="3 6" id="KW-0812">Transmembrane</keyword>
<proteinExistence type="inferred from homology"/>
<feature type="transmembrane region" description="Helical" evidence="6">
    <location>
        <begin position="56"/>
        <end position="73"/>
    </location>
</feature>
<keyword evidence="4 6" id="KW-1133">Transmembrane helix</keyword>
<dbReference type="InterPro" id="IPR051401">
    <property type="entry name" value="GtrA_CellWall_Glycosyl"/>
</dbReference>
<dbReference type="AlphaFoldDB" id="A0A9X4M704"/>
<evidence type="ECO:0000256" key="4">
    <source>
        <dbReference type="ARBA" id="ARBA00022989"/>
    </source>
</evidence>
<name>A0A9X4M704_9ACTN</name>
<feature type="domain" description="GtrA/DPMS transmembrane" evidence="7">
    <location>
        <begin position="27"/>
        <end position="157"/>
    </location>
</feature>
<sequence>MSFVDGLMERVPQPVRAFATKYTELIKFLMVGGTTFVVTTVLFYVLKLTILSTKPVTANVIAVLVATILSYVLNREWAFQERGGRESTHEALLFFLISGIGLAINQIPLWISSYVFDLRTPDVSLTTENIADFISGMILGTLLATVFRWWAFRRFVFPEQMEELRREIVDVERVLLHEETTLGPDQERLKP</sequence>
<evidence type="ECO:0000256" key="5">
    <source>
        <dbReference type="ARBA" id="ARBA00023136"/>
    </source>
</evidence>
<protein>
    <submittedName>
        <fullName evidence="8">GtrA family protein</fullName>
    </submittedName>
</protein>
<keyword evidence="5 6" id="KW-0472">Membrane</keyword>
<evidence type="ECO:0000256" key="3">
    <source>
        <dbReference type="ARBA" id="ARBA00022692"/>
    </source>
</evidence>
<evidence type="ECO:0000313" key="9">
    <source>
        <dbReference type="Proteomes" id="UP001152755"/>
    </source>
</evidence>
<dbReference type="PANTHER" id="PTHR38459">
    <property type="entry name" value="PROPHAGE BACTOPRENOL-LINKED GLUCOSE TRANSLOCASE HOMOLOG"/>
    <property type="match status" value="1"/>
</dbReference>
<keyword evidence="9" id="KW-1185">Reference proteome</keyword>
<evidence type="ECO:0000256" key="1">
    <source>
        <dbReference type="ARBA" id="ARBA00004141"/>
    </source>
</evidence>
<dbReference type="Proteomes" id="UP001152755">
    <property type="component" value="Unassembled WGS sequence"/>
</dbReference>
<feature type="transmembrane region" description="Helical" evidence="6">
    <location>
        <begin position="28"/>
        <end position="50"/>
    </location>
</feature>
<dbReference type="GO" id="GO:0005886">
    <property type="term" value="C:plasma membrane"/>
    <property type="evidence" value="ECO:0007669"/>
    <property type="project" value="TreeGrafter"/>
</dbReference>